<keyword evidence="6 7" id="KW-0472">Membrane</keyword>
<feature type="transmembrane region" description="Helical" evidence="7">
    <location>
        <begin position="16"/>
        <end position="34"/>
    </location>
</feature>
<sequence length="559" mass="62464">MTVKSERLNNWLENPLLWSFLLLLYPLLNEVIFSDFVREGEYNSRIGWSLIVALLITLVDKRWFTALVLLPFAVGGTADVGYAYSFGGVFTTATMEAVANTDSYEVTEYIKTYSSWQQTALLTVLWSIYALAIYFVRAPAAGRLRKSIFVLGTILILVVAYRTTVMGKFHDTIPGVLGTLPSYYKGNISVQTEVALRKSLLEKTQVKATTRSADRQQTHIFIIGESATRNHMGMYGYSRNTTPELSAIQNELIVFNNVISSHVQTQASLRVALTAAAADQGAMYREALSIIDVANLAGYKSFWISNQQPQRATIASVSHQADVTHYISNDFNGVEVRRFDEYMLKSIAEAISDPAPLKVIFVHTMGSHAAYENRYPESFAKFDDSKVNGYREPLSEGEIDAINAYDNSILYTDYFVKEVISLLKAESSAVGAKEATLTYFSDHGEEVYQTARVKGHTPDNLTPAMMEIPFLVWSSDPDGEQASILRDNSRKAFMLDDLFHYALGVMAIDSDILSRGKSPATAEYSPPKSRKIYKVVYEDAFQPEVELGSREEKRSGETL</sequence>
<dbReference type="Pfam" id="PF00884">
    <property type="entry name" value="Sulfatase"/>
    <property type="match status" value="1"/>
</dbReference>
<evidence type="ECO:0000256" key="2">
    <source>
        <dbReference type="ARBA" id="ARBA00022475"/>
    </source>
</evidence>
<reference evidence="9 10" key="1">
    <citation type="submission" date="2020-12" db="EMBL/GenBank/DDBJ databases">
        <title>Novel Thalassolituus-related marine hydrocarbonoclastic bacteria mediated algae-derived hydrocarbons mineralization in twilight zone of the northern South China Sea.</title>
        <authorList>
            <person name="Dong C."/>
        </authorList>
    </citation>
    <scope>NUCLEOTIDE SEQUENCE [LARGE SCALE GENOMIC DNA]</scope>
    <source>
        <strain evidence="9 10">IMCC1826</strain>
    </source>
</reference>
<gene>
    <name evidence="9" type="ORF">I9W95_05870</name>
</gene>
<accession>A0ABS7ZN55</accession>
<dbReference type="Gene3D" id="3.40.720.10">
    <property type="entry name" value="Alkaline Phosphatase, subunit A"/>
    <property type="match status" value="1"/>
</dbReference>
<dbReference type="PANTHER" id="PTHR30443">
    <property type="entry name" value="INNER MEMBRANE PROTEIN"/>
    <property type="match status" value="1"/>
</dbReference>
<dbReference type="SUPFAM" id="SSF53649">
    <property type="entry name" value="Alkaline phosphatase-like"/>
    <property type="match status" value="1"/>
</dbReference>
<protein>
    <submittedName>
        <fullName evidence="9">Sulfatase-like hydrolase/transferase</fullName>
    </submittedName>
</protein>
<keyword evidence="4 7" id="KW-0812">Transmembrane</keyword>
<evidence type="ECO:0000313" key="9">
    <source>
        <dbReference type="EMBL" id="MCA6063133.1"/>
    </source>
</evidence>
<evidence type="ECO:0000313" key="10">
    <source>
        <dbReference type="Proteomes" id="UP000714380"/>
    </source>
</evidence>
<comment type="subcellular location">
    <subcellularLocation>
        <location evidence="1">Cell membrane</location>
        <topology evidence="1">Multi-pass membrane protein</topology>
    </subcellularLocation>
</comment>
<organism evidence="9 10">
    <name type="scientific">Thalassolituus marinus</name>
    <dbReference type="NCBI Taxonomy" id="671053"/>
    <lineage>
        <taxon>Bacteria</taxon>
        <taxon>Pseudomonadati</taxon>
        <taxon>Pseudomonadota</taxon>
        <taxon>Gammaproteobacteria</taxon>
        <taxon>Oceanospirillales</taxon>
        <taxon>Oceanospirillaceae</taxon>
        <taxon>Thalassolituus</taxon>
    </lineage>
</organism>
<feature type="transmembrane region" description="Helical" evidence="7">
    <location>
        <begin position="148"/>
        <end position="165"/>
    </location>
</feature>
<dbReference type="Proteomes" id="UP000714380">
    <property type="component" value="Unassembled WGS sequence"/>
</dbReference>
<keyword evidence="2" id="KW-1003">Cell membrane</keyword>
<dbReference type="RefSeq" id="WP_225672816.1">
    <property type="nucleotide sequence ID" value="NZ_JAEDAH010000026.1"/>
</dbReference>
<name>A0ABS7ZN55_9GAMM</name>
<dbReference type="EMBL" id="JAEDAH010000026">
    <property type="protein sequence ID" value="MCA6063133.1"/>
    <property type="molecule type" value="Genomic_DNA"/>
</dbReference>
<dbReference type="InterPro" id="IPR040423">
    <property type="entry name" value="PEA_transferase"/>
</dbReference>
<dbReference type="InterPro" id="IPR058130">
    <property type="entry name" value="PEA_transf_C"/>
</dbReference>
<evidence type="ECO:0000256" key="7">
    <source>
        <dbReference type="SAM" id="Phobius"/>
    </source>
</evidence>
<feature type="transmembrane region" description="Helical" evidence="7">
    <location>
        <begin position="116"/>
        <end position="136"/>
    </location>
</feature>
<dbReference type="InterPro" id="IPR017850">
    <property type="entry name" value="Alkaline_phosphatase_core_sf"/>
</dbReference>
<evidence type="ECO:0000256" key="5">
    <source>
        <dbReference type="ARBA" id="ARBA00022989"/>
    </source>
</evidence>
<keyword evidence="5 7" id="KW-1133">Transmembrane helix</keyword>
<dbReference type="InterPro" id="IPR000917">
    <property type="entry name" value="Sulfatase_N"/>
</dbReference>
<keyword evidence="3" id="KW-0808">Transferase</keyword>
<dbReference type="PANTHER" id="PTHR30443:SF2">
    <property type="entry name" value="PHOSPHOETHANOLAMINE TRANSFERASE EPTC"/>
    <property type="match status" value="1"/>
</dbReference>
<comment type="caution">
    <text evidence="9">The sequence shown here is derived from an EMBL/GenBank/DDBJ whole genome shotgun (WGS) entry which is preliminary data.</text>
</comment>
<proteinExistence type="predicted"/>
<evidence type="ECO:0000256" key="1">
    <source>
        <dbReference type="ARBA" id="ARBA00004651"/>
    </source>
</evidence>
<evidence type="ECO:0000256" key="3">
    <source>
        <dbReference type="ARBA" id="ARBA00022679"/>
    </source>
</evidence>
<dbReference type="CDD" id="cd16017">
    <property type="entry name" value="LptA"/>
    <property type="match status" value="1"/>
</dbReference>
<keyword evidence="10" id="KW-1185">Reference proteome</keyword>
<evidence type="ECO:0000256" key="4">
    <source>
        <dbReference type="ARBA" id="ARBA00022692"/>
    </source>
</evidence>
<evidence type="ECO:0000259" key="8">
    <source>
        <dbReference type="Pfam" id="PF00884"/>
    </source>
</evidence>
<feature type="domain" description="Sulfatase N-terminal" evidence="8">
    <location>
        <begin position="218"/>
        <end position="506"/>
    </location>
</feature>
<evidence type="ECO:0000256" key="6">
    <source>
        <dbReference type="ARBA" id="ARBA00023136"/>
    </source>
</evidence>